<dbReference type="InterPro" id="IPR029044">
    <property type="entry name" value="Nucleotide-diphossugar_trans"/>
</dbReference>
<keyword evidence="2" id="KW-0808">Transferase</keyword>
<reference evidence="2 3" key="1">
    <citation type="submission" date="2019-04" db="EMBL/GenBank/DDBJ databases">
        <title>A pseudo-fructophilic Leuconostoc citreum strain F192-5 isolated from peel of satsuma mandarin: the first report for isolation and characterization of strain-dependent fructophilic-like characteristics.</title>
        <authorList>
            <person name="Maeno S."/>
            <person name="Tanizawa Y."/>
            <person name="Kajikawa A."/>
            <person name="Kanesaki Y."/>
            <person name="Kubota E."/>
            <person name="Arita M."/>
            <person name="Leon D."/>
            <person name="Endo A."/>
        </authorList>
    </citation>
    <scope>NUCLEOTIDE SEQUENCE [LARGE SCALE GENOMIC DNA]</scope>
    <source>
        <strain evidence="2 3">F192-5</strain>
    </source>
</reference>
<dbReference type="Proteomes" id="UP000323274">
    <property type="component" value="Unassembled WGS sequence"/>
</dbReference>
<dbReference type="AlphaFoldDB" id="A0A5A5TZR6"/>
<feature type="domain" description="Glycosyltransferase 2-like" evidence="1">
    <location>
        <begin position="6"/>
        <end position="131"/>
    </location>
</feature>
<sequence length="324" mass="36871">MKKKVSVLVAAYNVEKTISQTVQSILKQTYDNMEIIVVNDGSKDNTEEILKTFTDKVVVINKSNQGLGSSRNAGLEKATGDFIMFIDGDDYFAYQNVIEDLVNLSEKDNAELVVADFNYVDSSGKILSKKKVQSEIESMYSGAWNKLYAKNLWSTKRFPENILYEDSGIVMSVGISANKITVLHEPIYSYRQSEKTITQSLDSPERHLDSIKAFEPYIDMVNLLPDTQTKRSAVRYMNHILLGHAVVVKAEYLSSNQQVAVLKKLLYYMEIPLLKKGGFSSRFIPDKVQQITFKLLKTDKLQLLLDLLLGFAINIRNKKRNKRR</sequence>
<evidence type="ECO:0000313" key="3">
    <source>
        <dbReference type="Proteomes" id="UP000323274"/>
    </source>
</evidence>
<gene>
    <name evidence="2" type="ORF">LCIT_05280</name>
</gene>
<dbReference type="PANTHER" id="PTHR22916:SF3">
    <property type="entry name" value="UDP-GLCNAC:BETAGAL BETA-1,3-N-ACETYLGLUCOSAMINYLTRANSFERASE-LIKE PROTEIN 1"/>
    <property type="match status" value="1"/>
</dbReference>
<evidence type="ECO:0000313" key="2">
    <source>
        <dbReference type="EMBL" id="GDZ83286.1"/>
    </source>
</evidence>
<dbReference type="PANTHER" id="PTHR22916">
    <property type="entry name" value="GLYCOSYLTRANSFERASE"/>
    <property type="match status" value="1"/>
</dbReference>
<protein>
    <submittedName>
        <fullName evidence="2">Glycosyl transferase</fullName>
    </submittedName>
</protein>
<proteinExistence type="predicted"/>
<organism evidence="2 3">
    <name type="scientific">Leuconostoc citreum</name>
    <dbReference type="NCBI Taxonomy" id="33964"/>
    <lineage>
        <taxon>Bacteria</taxon>
        <taxon>Bacillati</taxon>
        <taxon>Bacillota</taxon>
        <taxon>Bacilli</taxon>
        <taxon>Lactobacillales</taxon>
        <taxon>Lactobacillaceae</taxon>
        <taxon>Leuconostoc</taxon>
    </lineage>
</organism>
<dbReference type="CDD" id="cd00761">
    <property type="entry name" value="Glyco_tranf_GTA_type"/>
    <property type="match status" value="1"/>
</dbReference>
<accession>A0A5A5TZR6</accession>
<dbReference type="RefSeq" id="WP_149333879.1">
    <property type="nucleotide sequence ID" value="NZ_BJJW01000002.1"/>
</dbReference>
<dbReference type="EMBL" id="BJJW01000002">
    <property type="protein sequence ID" value="GDZ83286.1"/>
    <property type="molecule type" value="Genomic_DNA"/>
</dbReference>
<dbReference type="Pfam" id="PF00535">
    <property type="entry name" value="Glycos_transf_2"/>
    <property type="match status" value="1"/>
</dbReference>
<comment type="caution">
    <text evidence="2">The sequence shown here is derived from an EMBL/GenBank/DDBJ whole genome shotgun (WGS) entry which is preliminary data.</text>
</comment>
<dbReference type="SUPFAM" id="SSF53448">
    <property type="entry name" value="Nucleotide-diphospho-sugar transferases"/>
    <property type="match status" value="1"/>
</dbReference>
<dbReference type="GO" id="GO:0016758">
    <property type="term" value="F:hexosyltransferase activity"/>
    <property type="evidence" value="ECO:0007669"/>
    <property type="project" value="UniProtKB-ARBA"/>
</dbReference>
<dbReference type="InterPro" id="IPR001173">
    <property type="entry name" value="Glyco_trans_2-like"/>
</dbReference>
<name>A0A5A5TZR6_LEUCI</name>
<evidence type="ECO:0000259" key="1">
    <source>
        <dbReference type="Pfam" id="PF00535"/>
    </source>
</evidence>
<dbReference type="Gene3D" id="3.90.550.10">
    <property type="entry name" value="Spore Coat Polysaccharide Biosynthesis Protein SpsA, Chain A"/>
    <property type="match status" value="1"/>
</dbReference>